<feature type="domain" description="Protein YTP1-like C-terminal" evidence="4">
    <location>
        <begin position="193"/>
        <end position="481"/>
    </location>
</feature>
<name>A0A2T3APZ0_AMORE</name>
<dbReference type="STRING" id="857342.A0A2T3APZ0"/>
<dbReference type="Proteomes" id="UP000241818">
    <property type="component" value="Unassembled WGS sequence"/>
</dbReference>
<dbReference type="GeneID" id="36572118"/>
<feature type="transmembrane region" description="Helical" evidence="2">
    <location>
        <begin position="360"/>
        <end position="377"/>
    </location>
</feature>
<feature type="compositionally biased region" description="Basic and acidic residues" evidence="1">
    <location>
        <begin position="128"/>
        <end position="138"/>
    </location>
</feature>
<evidence type="ECO:0000313" key="6">
    <source>
        <dbReference type="Proteomes" id="UP000241818"/>
    </source>
</evidence>
<keyword evidence="2" id="KW-0472">Membrane</keyword>
<keyword evidence="6" id="KW-1185">Reference proteome</keyword>
<feature type="transmembrane region" description="Helical" evidence="2">
    <location>
        <begin position="188"/>
        <end position="207"/>
    </location>
</feature>
<dbReference type="PANTHER" id="PTHR31685">
    <property type="entry name" value="INTEGRAL MEMBRANE PROTEIN (AFU_ORTHOLOGUE AFUA_6G12730)-RELATED"/>
    <property type="match status" value="1"/>
</dbReference>
<feature type="transmembrane region" description="Helical" evidence="2">
    <location>
        <begin position="456"/>
        <end position="479"/>
    </location>
</feature>
<dbReference type="Pfam" id="PF10355">
    <property type="entry name" value="Ytp1"/>
    <property type="match status" value="1"/>
</dbReference>
<dbReference type="InterPro" id="IPR018825">
    <property type="entry name" value="DUF2427"/>
</dbReference>
<feature type="transmembrane region" description="Helical" evidence="2">
    <location>
        <begin position="389"/>
        <end position="410"/>
    </location>
</feature>
<evidence type="ECO:0000256" key="2">
    <source>
        <dbReference type="SAM" id="Phobius"/>
    </source>
</evidence>
<feature type="transmembrane region" description="Helical" evidence="2">
    <location>
        <begin position="47"/>
        <end position="67"/>
    </location>
</feature>
<feature type="compositionally biased region" description="Polar residues" evidence="1">
    <location>
        <begin position="105"/>
        <end position="126"/>
    </location>
</feature>
<dbReference type="InterPro" id="IPR018827">
    <property type="entry name" value="YTP1_C"/>
</dbReference>
<dbReference type="AlphaFoldDB" id="A0A2T3APZ0"/>
<evidence type="ECO:0000313" key="5">
    <source>
        <dbReference type="EMBL" id="PSS07070.1"/>
    </source>
</evidence>
<feature type="transmembrane region" description="Helical" evidence="2">
    <location>
        <begin position="422"/>
        <end position="441"/>
    </location>
</feature>
<dbReference type="EMBL" id="KZ679019">
    <property type="protein sequence ID" value="PSS07070.1"/>
    <property type="molecule type" value="Genomic_DNA"/>
</dbReference>
<proteinExistence type="predicted"/>
<evidence type="ECO:0008006" key="7">
    <source>
        <dbReference type="Google" id="ProtNLM"/>
    </source>
</evidence>
<sequence length="498" mass="55195">MLSIARSRYTLLVQFVFLALNAVGIVLATIYNASTPDMYPNNSHHKLGWVLTWVVGAQVFIGLISAYTGRQDKEHAGFIPVSSEAMAEHQRMQDLGFAETYRFSNDSGQGTEPNTESLRSHSISSTGDEERQLPVARDRSQDEYLGSEKRGLLKGSRVDQFLSNKIPGLLSARVLRVFQFFYDVVDRLILILAFVAVTTGFVTYGGLFMGHEIFSGLAHFIKGGVFFWYGILTLGRWAGCFAEIGWAWNITPVGARKANRYSAEFVESFLIFAYGSTNVFLEHLAAWGSAWSAQDLEHLSITIMFIGGGLCGMFIESNKIRDLLNAPLQSAVEQSNTPYQSEEQDTLEPPKSYRFSMNPIPALVVLLLGMMMSSHHQASMVSTMVHKQWGTLLVGAAFARAATYVIFYLSPPTSILPGRPPSEVITSFCLMAGGMIFMASARDCITTMELYDLDAMFVFTVSMGLITFLMAWVLLVIAIKGLAVRKENRLGMAYRPIA</sequence>
<keyword evidence="2" id="KW-0812">Transmembrane</keyword>
<feature type="transmembrane region" description="Helical" evidence="2">
    <location>
        <begin position="296"/>
        <end position="315"/>
    </location>
</feature>
<feature type="domain" description="DUF2427" evidence="3">
    <location>
        <begin position="1"/>
        <end position="67"/>
    </location>
</feature>
<evidence type="ECO:0000256" key="1">
    <source>
        <dbReference type="SAM" id="MobiDB-lite"/>
    </source>
</evidence>
<dbReference type="FunCoup" id="A0A2T3APZ0">
    <property type="interactions" value="18"/>
</dbReference>
<reference evidence="5 6" key="1">
    <citation type="journal article" date="2018" name="New Phytol.">
        <title>Comparative genomics and transcriptomics depict ericoid mycorrhizal fungi as versatile saprotrophs and plant mutualists.</title>
        <authorList>
            <person name="Martino E."/>
            <person name="Morin E."/>
            <person name="Grelet G.A."/>
            <person name="Kuo A."/>
            <person name="Kohler A."/>
            <person name="Daghino S."/>
            <person name="Barry K.W."/>
            <person name="Cichocki N."/>
            <person name="Clum A."/>
            <person name="Dockter R.B."/>
            <person name="Hainaut M."/>
            <person name="Kuo R.C."/>
            <person name="LaButti K."/>
            <person name="Lindahl B.D."/>
            <person name="Lindquist E.A."/>
            <person name="Lipzen A."/>
            <person name="Khouja H.R."/>
            <person name="Magnuson J."/>
            <person name="Murat C."/>
            <person name="Ohm R.A."/>
            <person name="Singer S.W."/>
            <person name="Spatafora J.W."/>
            <person name="Wang M."/>
            <person name="Veneault-Fourrey C."/>
            <person name="Henrissat B."/>
            <person name="Grigoriev I.V."/>
            <person name="Martin F.M."/>
            <person name="Perotto S."/>
        </authorList>
    </citation>
    <scope>NUCLEOTIDE SEQUENCE [LARGE SCALE GENOMIC DNA]</scope>
    <source>
        <strain evidence="5 6">ATCC 22711</strain>
    </source>
</reference>
<feature type="transmembrane region" description="Helical" evidence="2">
    <location>
        <begin position="227"/>
        <end position="248"/>
    </location>
</feature>
<feature type="transmembrane region" description="Helical" evidence="2">
    <location>
        <begin position="269"/>
        <end position="290"/>
    </location>
</feature>
<feature type="region of interest" description="Disordered" evidence="1">
    <location>
        <begin position="105"/>
        <end position="138"/>
    </location>
</feature>
<dbReference type="RefSeq" id="XP_024716726.1">
    <property type="nucleotide sequence ID" value="XM_024864037.1"/>
</dbReference>
<dbReference type="PANTHER" id="PTHR31685:SF3">
    <property type="entry name" value="INTEGRAL MEMBRANE PROTEIN (AFU_ORTHOLOGUE AFUA_6G12730)"/>
    <property type="match status" value="1"/>
</dbReference>
<organism evidence="5 6">
    <name type="scientific">Amorphotheca resinae ATCC 22711</name>
    <dbReference type="NCBI Taxonomy" id="857342"/>
    <lineage>
        <taxon>Eukaryota</taxon>
        <taxon>Fungi</taxon>
        <taxon>Dikarya</taxon>
        <taxon>Ascomycota</taxon>
        <taxon>Pezizomycotina</taxon>
        <taxon>Leotiomycetes</taxon>
        <taxon>Helotiales</taxon>
        <taxon>Amorphothecaceae</taxon>
        <taxon>Amorphotheca</taxon>
    </lineage>
</organism>
<evidence type="ECO:0000259" key="4">
    <source>
        <dbReference type="Pfam" id="PF10355"/>
    </source>
</evidence>
<protein>
    <recommendedName>
        <fullName evidence="7">Protein YTP1-like C-terminal domain-containing protein</fullName>
    </recommendedName>
</protein>
<dbReference type="OrthoDB" id="4005299at2759"/>
<accession>A0A2T3APZ0</accession>
<dbReference type="InParanoid" id="A0A2T3APZ0"/>
<evidence type="ECO:0000259" key="3">
    <source>
        <dbReference type="Pfam" id="PF10348"/>
    </source>
</evidence>
<dbReference type="Pfam" id="PF10348">
    <property type="entry name" value="DUF2427"/>
    <property type="match status" value="1"/>
</dbReference>
<gene>
    <name evidence="5" type="ORF">M430DRAFT_192252</name>
</gene>
<keyword evidence="2" id="KW-1133">Transmembrane helix</keyword>